<comment type="caution">
    <text evidence="2">The sequence shown here is derived from an EMBL/GenBank/DDBJ whole genome shotgun (WGS) entry which is preliminary data.</text>
</comment>
<dbReference type="Proteomes" id="UP001202248">
    <property type="component" value="Unassembled WGS sequence"/>
</dbReference>
<sequence>MRIDNKFFILSNGRVAAIDKKTGDIVWEIKLKEYVKTTTSYAVGQIVLEDSKLYVSVSGVIVCLNAKDGSLIWKNELKGWGYSFVSMTGNDQAVAGAEAASVQASNAATTGSSM</sequence>
<protein>
    <submittedName>
        <fullName evidence="2">PQQ-like beta-propeller repeat protein</fullName>
    </submittedName>
</protein>
<dbReference type="Gene3D" id="2.130.10.10">
    <property type="entry name" value="YVTN repeat-like/Quinoprotein amine dehydrogenase"/>
    <property type="match status" value="1"/>
</dbReference>
<dbReference type="InterPro" id="IPR015943">
    <property type="entry name" value="WD40/YVTN_repeat-like_dom_sf"/>
</dbReference>
<dbReference type="PANTHER" id="PTHR34512:SF30">
    <property type="entry name" value="OUTER MEMBRANE PROTEIN ASSEMBLY FACTOR BAMB"/>
    <property type="match status" value="1"/>
</dbReference>
<evidence type="ECO:0000259" key="1">
    <source>
        <dbReference type="Pfam" id="PF13360"/>
    </source>
</evidence>
<evidence type="ECO:0000313" key="2">
    <source>
        <dbReference type="EMBL" id="MCH5600353.1"/>
    </source>
</evidence>
<keyword evidence="3" id="KW-1185">Reference proteome</keyword>
<proteinExistence type="predicted"/>
<dbReference type="InterPro" id="IPR011047">
    <property type="entry name" value="Quinoprotein_ADH-like_sf"/>
</dbReference>
<dbReference type="EMBL" id="JAKWBL010000004">
    <property type="protein sequence ID" value="MCH5600353.1"/>
    <property type="molecule type" value="Genomic_DNA"/>
</dbReference>
<name>A0ABS9SPL4_9BACT</name>
<reference evidence="2 3" key="1">
    <citation type="submission" date="2022-02" db="EMBL/GenBank/DDBJ databases">
        <authorList>
            <person name="Min J."/>
        </authorList>
    </citation>
    <scope>NUCLEOTIDE SEQUENCE [LARGE SCALE GENOMIC DNA]</scope>
    <source>
        <strain evidence="2 3">GR10-1</strain>
    </source>
</reference>
<dbReference type="RefSeq" id="WP_240832436.1">
    <property type="nucleotide sequence ID" value="NZ_JAKWBL010000004.1"/>
</dbReference>
<accession>A0ABS9SPL4</accession>
<dbReference type="PANTHER" id="PTHR34512">
    <property type="entry name" value="CELL SURFACE PROTEIN"/>
    <property type="match status" value="1"/>
</dbReference>
<evidence type="ECO:0000313" key="3">
    <source>
        <dbReference type="Proteomes" id="UP001202248"/>
    </source>
</evidence>
<feature type="domain" description="Pyrrolo-quinoline quinone repeat" evidence="1">
    <location>
        <begin position="12"/>
        <end position="109"/>
    </location>
</feature>
<organism evidence="2 3">
    <name type="scientific">Niabella ginsengisoli</name>
    <dbReference type="NCBI Taxonomy" id="522298"/>
    <lineage>
        <taxon>Bacteria</taxon>
        <taxon>Pseudomonadati</taxon>
        <taxon>Bacteroidota</taxon>
        <taxon>Chitinophagia</taxon>
        <taxon>Chitinophagales</taxon>
        <taxon>Chitinophagaceae</taxon>
        <taxon>Niabella</taxon>
    </lineage>
</organism>
<dbReference type="InterPro" id="IPR002372">
    <property type="entry name" value="PQQ_rpt_dom"/>
</dbReference>
<dbReference type="SUPFAM" id="SSF50998">
    <property type="entry name" value="Quinoprotein alcohol dehydrogenase-like"/>
    <property type="match status" value="1"/>
</dbReference>
<gene>
    <name evidence="2" type="ORF">MKP09_21760</name>
</gene>
<dbReference type="Pfam" id="PF13360">
    <property type="entry name" value="PQQ_2"/>
    <property type="match status" value="1"/>
</dbReference>